<accession>A0AB39W9G4</accession>
<evidence type="ECO:0000256" key="2">
    <source>
        <dbReference type="ARBA" id="ARBA00022737"/>
    </source>
</evidence>
<dbReference type="AlphaFoldDB" id="A0AB39W9G4"/>
<dbReference type="InterPro" id="IPR051159">
    <property type="entry name" value="Hexapeptide_acetyltransf"/>
</dbReference>
<dbReference type="PANTHER" id="PTHR23416">
    <property type="entry name" value="SIALIC ACID SYNTHASE-RELATED"/>
    <property type="match status" value="1"/>
</dbReference>
<protein>
    <submittedName>
        <fullName evidence="4">Acyltransferase</fullName>
    </submittedName>
</protein>
<dbReference type="EMBL" id="CP165626">
    <property type="protein sequence ID" value="XDU98560.1"/>
    <property type="molecule type" value="Genomic_DNA"/>
</dbReference>
<evidence type="ECO:0000256" key="3">
    <source>
        <dbReference type="ARBA" id="ARBA00023315"/>
    </source>
</evidence>
<sequence>MIKKIKQKIKDKLYIFFEAYFKNKDQIEYRKLKNSFKKVGDNFSVGKDYTVKNAQYIEIGRNFLALDRFRIEAWDKYRNQDFKPYIKIGDNVIFNTDIHIGCINSITIGDNCLFASRIFITDHYHGDTSFEMLKLAPKDRDLVSKGAVIIKNNVWVGEGVGIMPNVTIGENSIIAMNAVVTKDVPPNCVVAGVPASIIKYLNV</sequence>
<gene>
    <name evidence="4" type="ORF">AB3G39_15545</name>
</gene>
<reference evidence="4" key="1">
    <citation type="submission" date="2024-07" db="EMBL/GenBank/DDBJ databases">
        <authorList>
            <person name="Biller S.J."/>
        </authorList>
    </citation>
    <scope>NUCLEOTIDE SEQUENCE</scope>
    <source>
        <strain evidence="4">WC2416</strain>
    </source>
</reference>
<keyword evidence="1" id="KW-0808">Transferase</keyword>
<proteinExistence type="predicted"/>
<dbReference type="Gene3D" id="2.160.10.10">
    <property type="entry name" value="Hexapeptide repeat proteins"/>
    <property type="match status" value="1"/>
</dbReference>
<dbReference type="RefSeq" id="WP_369769532.1">
    <property type="nucleotide sequence ID" value="NZ_CP165626.1"/>
</dbReference>
<evidence type="ECO:0000256" key="1">
    <source>
        <dbReference type="ARBA" id="ARBA00022679"/>
    </source>
</evidence>
<organism evidence="4">
    <name type="scientific">Flavobacterium sp. WC2416</name>
    <dbReference type="NCBI Taxonomy" id="3234141"/>
    <lineage>
        <taxon>Bacteria</taxon>
        <taxon>Pseudomonadati</taxon>
        <taxon>Bacteroidota</taxon>
        <taxon>Flavobacteriia</taxon>
        <taxon>Flavobacteriales</taxon>
        <taxon>Flavobacteriaceae</taxon>
        <taxon>Flavobacterium</taxon>
    </lineage>
</organism>
<dbReference type="PROSITE" id="PS00101">
    <property type="entry name" value="HEXAPEP_TRANSFERASES"/>
    <property type="match status" value="1"/>
</dbReference>
<dbReference type="InterPro" id="IPR001451">
    <property type="entry name" value="Hexapep"/>
</dbReference>
<dbReference type="InterPro" id="IPR011004">
    <property type="entry name" value="Trimer_LpxA-like_sf"/>
</dbReference>
<dbReference type="SUPFAM" id="SSF51161">
    <property type="entry name" value="Trimeric LpxA-like enzymes"/>
    <property type="match status" value="1"/>
</dbReference>
<evidence type="ECO:0000313" key="4">
    <source>
        <dbReference type="EMBL" id="XDU98560.1"/>
    </source>
</evidence>
<keyword evidence="3 4" id="KW-0012">Acyltransferase</keyword>
<dbReference type="CDD" id="cd04647">
    <property type="entry name" value="LbH_MAT_like"/>
    <property type="match status" value="1"/>
</dbReference>
<dbReference type="GO" id="GO:0016746">
    <property type="term" value="F:acyltransferase activity"/>
    <property type="evidence" value="ECO:0007669"/>
    <property type="project" value="UniProtKB-KW"/>
</dbReference>
<name>A0AB39W9G4_9FLAO</name>
<dbReference type="InterPro" id="IPR018357">
    <property type="entry name" value="Hexapep_transf_CS"/>
</dbReference>
<dbReference type="PANTHER" id="PTHR23416:SF78">
    <property type="entry name" value="LIPOPOLYSACCHARIDE BIOSYNTHESIS O-ACETYL TRANSFERASE WBBJ-RELATED"/>
    <property type="match status" value="1"/>
</dbReference>
<dbReference type="Pfam" id="PF00132">
    <property type="entry name" value="Hexapep"/>
    <property type="match status" value="1"/>
</dbReference>
<keyword evidence="2" id="KW-0677">Repeat</keyword>